<dbReference type="PANTHER" id="PTHR12110">
    <property type="entry name" value="HYDROXYPYRUVATE ISOMERASE"/>
    <property type="match status" value="1"/>
</dbReference>
<dbReference type="InterPro" id="IPR013022">
    <property type="entry name" value="Xyl_isomerase-like_TIM-brl"/>
</dbReference>
<dbReference type="GO" id="GO:0016853">
    <property type="term" value="F:isomerase activity"/>
    <property type="evidence" value="ECO:0007669"/>
    <property type="project" value="UniProtKB-KW"/>
</dbReference>
<accession>A0A1Y3QZE8</accession>
<evidence type="ECO:0000313" key="6">
    <source>
        <dbReference type="Proteomes" id="UP000322940"/>
    </source>
</evidence>
<evidence type="ECO:0000259" key="2">
    <source>
        <dbReference type="Pfam" id="PF01261"/>
    </source>
</evidence>
<dbReference type="RefSeq" id="WP_087401050.1">
    <property type="nucleotide sequence ID" value="NZ_JBCOMP010000045.1"/>
</dbReference>
<proteinExistence type="predicted"/>
<protein>
    <submittedName>
        <fullName evidence="3 4">Sugar phosphate isomerase</fullName>
    </submittedName>
</protein>
<dbReference type="Pfam" id="PF01261">
    <property type="entry name" value="AP_endonuc_2"/>
    <property type="match status" value="1"/>
</dbReference>
<feature type="domain" description="Xylose isomerase-like TIM barrel" evidence="2">
    <location>
        <begin position="59"/>
        <end position="289"/>
    </location>
</feature>
<dbReference type="eggNOG" id="COG1082">
    <property type="taxonomic scope" value="Bacteria"/>
</dbReference>
<name>A0A1Y3QZE8_9BACT</name>
<feature type="chain" id="PRO_5044063420" evidence="1">
    <location>
        <begin position="25"/>
        <end position="301"/>
    </location>
</feature>
<evidence type="ECO:0000313" key="4">
    <source>
        <dbReference type="EMBL" id="OUN05026.1"/>
    </source>
</evidence>
<feature type="signal peptide" evidence="1">
    <location>
        <begin position="1"/>
        <end position="24"/>
    </location>
</feature>
<reference evidence="5" key="1">
    <citation type="submission" date="2017-04" db="EMBL/GenBank/DDBJ databases">
        <title>Function of individual gut microbiota members based on whole genome sequencing of pure cultures obtained from chicken caecum.</title>
        <authorList>
            <person name="Medvecky M."/>
            <person name="Cejkova D."/>
            <person name="Polansky O."/>
            <person name="Karasova D."/>
            <person name="Kubasova T."/>
            <person name="Cizek A."/>
            <person name="Rychlik I."/>
        </authorList>
    </citation>
    <scope>NUCLEOTIDE SEQUENCE [LARGE SCALE GENOMIC DNA]</scope>
    <source>
        <strain evidence="5">An90</strain>
    </source>
</reference>
<organism evidence="4 5">
    <name type="scientific">Alistipes onderdonkii</name>
    <dbReference type="NCBI Taxonomy" id="328813"/>
    <lineage>
        <taxon>Bacteria</taxon>
        <taxon>Pseudomonadati</taxon>
        <taxon>Bacteroidota</taxon>
        <taxon>Bacteroidia</taxon>
        <taxon>Bacteroidales</taxon>
        <taxon>Rikenellaceae</taxon>
        <taxon>Alistipes</taxon>
    </lineage>
</organism>
<dbReference type="Proteomes" id="UP000322940">
    <property type="component" value="Unassembled WGS sequence"/>
</dbReference>
<evidence type="ECO:0000313" key="5">
    <source>
        <dbReference type="Proteomes" id="UP000195772"/>
    </source>
</evidence>
<gene>
    <name evidence="4" type="ORF">B5G41_01610</name>
    <name evidence="3" type="ORF">F2Y10_14240</name>
</gene>
<reference evidence="3 6" key="3">
    <citation type="journal article" date="2019" name="Nat. Med.">
        <title>A library of human gut bacterial isolates paired with longitudinal multiomics data enables mechanistic microbiome research.</title>
        <authorList>
            <person name="Poyet M."/>
            <person name="Groussin M."/>
            <person name="Gibbons S.M."/>
            <person name="Avila-Pacheco J."/>
            <person name="Jiang X."/>
            <person name="Kearney S.M."/>
            <person name="Perrotta A.R."/>
            <person name="Berdy B."/>
            <person name="Zhao S."/>
            <person name="Lieberman T.D."/>
            <person name="Swanson P.K."/>
            <person name="Smith M."/>
            <person name="Roesemann S."/>
            <person name="Alexander J.E."/>
            <person name="Rich S.A."/>
            <person name="Livny J."/>
            <person name="Vlamakis H."/>
            <person name="Clish C."/>
            <person name="Bullock K."/>
            <person name="Deik A."/>
            <person name="Scott J."/>
            <person name="Pierce K.A."/>
            <person name="Xavier R.J."/>
            <person name="Alm E.J."/>
        </authorList>
    </citation>
    <scope>NUCLEOTIDE SEQUENCE [LARGE SCALE GENOMIC DNA]</scope>
    <source>
        <strain evidence="3 6">BIOML-A266</strain>
    </source>
</reference>
<keyword evidence="4" id="KW-0413">Isomerase</keyword>
<evidence type="ECO:0000313" key="3">
    <source>
        <dbReference type="EMBL" id="KAA2375996.1"/>
    </source>
</evidence>
<sequence>MKRKLFTAVCILLASAMLPCGAFAKAKKDAKKDIGIQLYSVRDLIGSFGRNQHDYKPVLKALADMGYTSIEAASYNDGKFYGNTPEEFKRDVEAVGMKVLSSHCGKGLSDEELASGDFSESMKWWDQCIAAHKAAGMEYIVTPYLPVPKTLKDMQTYCNYLNAIGKKCREAGIKYGYHNHAHEFQKIEDKAVMLDYMIENTDPENLFIELDVYWAVMGEASPVDYFHKYPGRFKMLHIKDRREIGQSGMVGFDAIFENAKTAGVENIIVEVEQYSYDVEKSVKLSLDYLLKAPFVKASYSK</sequence>
<dbReference type="OrthoDB" id="9798407at2"/>
<dbReference type="EMBL" id="NFHB01000001">
    <property type="protein sequence ID" value="OUN05026.1"/>
    <property type="molecule type" value="Genomic_DNA"/>
</dbReference>
<dbReference type="InterPro" id="IPR050312">
    <property type="entry name" value="IolE/XylAMocC-like"/>
</dbReference>
<evidence type="ECO:0000256" key="1">
    <source>
        <dbReference type="SAM" id="SignalP"/>
    </source>
</evidence>
<dbReference type="PANTHER" id="PTHR12110:SF41">
    <property type="entry name" value="INOSOSE DEHYDRATASE"/>
    <property type="match status" value="1"/>
</dbReference>
<dbReference type="Proteomes" id="UP000195772">
    <property type="component" value="Unassembled WGS sequence"/>
</dbReference>
<keyword evidence="1" id="KW-0732">Signal</keyword>
<dbReference type="AlphaFoldDB" id="A0A1Y3QZE8"/>
<dbReference type="EMBL" id="VVXH01000018">
    <property type="protein sequence ID" value="KAA2375996.1"/>
    <property type="molecule type" value="Genomic_DNA"/>
</dbReference>
<reference evidence="4" key="2">
    <citation type="journal article" date="2018" name="BMC Genomics">
        <title>Whole genome sequencing and function prediction of 133 gut anaerobes isolated from chicken caecum in pure cultures.</title>
        <authorList>
            <person name="Medvecky M."/>
            <person name="Cejkova D."/>
            <person name="Polansky O."/>
            <person name="Karasova D."/>
            <person name="Kubasova T."/>
            <person name="Cizek A."/>
            <person name="Rychlik I."/>
        </authorList>
    </citation>
    <scope>NUCLEOTIDE SEQUENCE</scope>
    <source>
        <strain evidence="4">An90</strain>
    </source>
</reference>
<dbReference type="SUPFAM" id="SSF51658">
    <property type="entry name" value="Xylose isomerase-like"/>
    <property type="match status" value="1"/>
</dbReference>
<comment type="caution">
    <text evidence="4">The sequence shown here is derived from an EMBL/GenBank/DDBJ whole genome shotgun (WGS) entry which is preliminary data.</text>
</comment>
<dbReference type="Gene3D" id="3.20.20.150">
    <property type="entry name" value="Divalent-metal-dependent TIM barrel enzymes"/>
    <property type="match status" value="1"/>
</dbReference>
<dbReference type="InterPro" id="IPR036237">
    <property type="entry name" value="Xyl_isomerase-like_sf"/>
</dbReference>